<dbReference type="Proteomes" id="UP000830835">
    <property type="component" value="Unassembled WGS sequence"/>
</dbReference>
<keyword evidence="2" id="KW-1185">Reference proteome</keyword>
<reference evidence="1" key="1">
    <citation type="submission" date="2021-02" db="EMBL/GenBank/DDBJ databases">
        <title>The CRISPR/cas machinery reduction and long-range gene transfer in the hot spring cyanobacterium Synechococcus.</title>
        <authorList>
            <person name="Dvorak P."/>
            <person name="Jahodarova E."/>
            <person name="Hasler P."/>
            <person name="Poulickova A."/>
        </authorList>
    </citation>
    <scope>NUCLEOTIDE SEQUENCE</scope>
    <source>
        <strain evidence="1">Rupite</strain>
    </source>
</reference>
<evidence type="ECO:0000313" key="1">
    <source>
        <dbReference type="EMBL" id="MCJ2544200.1"/>
    </source>
</evidence>
<dbReference type="EMBL" id="JAFIRA010000051">
    <property type="protein sequence ID" value="MCJ2544200.1"/>
    <property type="molecule type" value="Genomic_DNA"/>
</dbReference>
<comment type="caution">
    <text evidence="1">The sequence shown here is derived from an EMBL/GenBank/DDBJ whole genome shotgun (WGS) entry which is preliminary data.</text>
</comment>
<sequence length="98" mass="10917">MKGRIAGAETVTVTKNEILTALNKPGHLILALVQVPLDREFPEGAVFKVKTTAGTYTLPGEGCVVRYVQQPFQREPDFGASNLDYTWKELWKRGRAPE</sequence>
<proteinExistence type="predicted"/>
<name>A0ABT0CEJ9_THEVL</name>
<organism evidence="1 2">
    <name type="scientific">Thermostichus vulcanus str. 'Rupite'</name>
    <dbReference type="NCBI Taxonomy" id="2813851"/>
    <lineage>
        <taxon>Bacteria</taxon>
        <taxon>Bacillati</taxon>
        <taxon>Cyanobacteriota</taxon>
        <taxon>Cyanophyceae</taxon>
        <taxon>Thermostichales</taxon>
        <taxon>Thermostichaceae</taxon>
        <taxon>Thermostichus</taxon>
    </lineage>
</organism>
<protein>
    <submittedName>
        <fullName evidence="1">Uncharacterized protein</fullName>
    </submittedName>
</protein>
<gene>
    <name evidence="1" type="ORF">JX360_15030</name>
</gene>
<accession>A0ABT0CEJ9</accession>
<evidence type="ECO:0000313" key="2">
    <source>
        <dbReference type="Proteomes" id="UP000830835"/>
    </source>
</evidence>